<accession>A0A8X6VZQ1</accession>
<sequence>MREANGVVFDHALCLWFSQRRRYPISTLLLCEKAMELNVRDSYGVVRTTIRMQSYSTTAAQEDQRPCSEKMKVYNGTAINKRLFSKNKASGFICCMNRIRFSDIQRIVNPNDVRSQLIRINHVLLYCLIDLIYD</sequence>
<name>A0A8X6VZQ1_TRICX</name>
<dbReference type="EMBL" id="BMAU01021371">
    <property type="protein sequence ID" value="GFY25311.1"/>
    <property type="molecule type" value="Genomic_DNA"/>
</dbReference>
<reference evidence="1" key="1">
    <citation type="submission" date="2020-08" db="EMBL/GenBank/DDBJ databases">
        <title>Multicomponent nature underlies the extraordinary mechanical properties of spider dragline silk.</title>
        <authorList>
            <person name="Kono N."/>
            <person name="Nakamura H."/>
            <person name="Mori M."/>
            <person name="Yoshida Y."/>
            <person name="Ohtoshi R."/>
            <person name="Malay A.D."/>
            <person name="Moran D.A.P."/>
            <person name="Tomita M."/>
            <person name="Numata K."/>
            <person name="Arakawa K."/>
        </authorList>
    </citation>
    <scope>NUCLEOTIDE SEQUENCE</scope>
</reference>
<proteinExistence type="predicted"/>
<organism evidence="1 2">
    <name type="scientific">Trichonephila clavipes</name>
    <name type="common">Golden silk orbweaver</name>
    <name type="synonym">Nephila clavipes</name>
    <dbReference type="NCBI Taxonomy" id="2585209"/>
    <lineage>
        <taxon>Eukaryota</taxon>
        <taxon>Metazoa</taxon>
        <taxon>Ecdysozoa</taxon>
        <taxon>Arthropoda</taxon>
        <taxon>Chelicerata</taxon>
        <taxon>Arachnida</taxon>
        <taxon>Araneae</taxon>
        <taxon>Araneomorphae</taxon>
        <taxon>Entelegynae</taxon>
        <taxon>Araneoidea</taxon>
        <taxon>Nephilidae</taxon>
        <taxon>Trichonephila</taxon>
    </lineage>
</organism>
<keyword evidence="2" id="KW-1185">Reference proteome</keyword>
<evidence type="ECO:0000313" key="2">
    <source>
        <dbReference type="Proteomes" id="UP000887159"/>
    </source>
</evidence>
<evidence type="ECO:0000313" key="1">
    <source>
        <dbReference type="EMBL" id="GFY25311.1"/>
    </source>
</evidence>
<dbReference type="Proteomes" id="UP000887159">
    <property type="component" value="Unassembled WGS sequence"/>
</dbReference>
<dbReference type="AlphaFoldDB" id="A0A8X6VZQ1"/>
<comment type="caution">
    <text evidence="1">The sequence shown here is derived from an EMBL/GenBank/DDBJ whole genome shotgun (WGS) entry which is preliminary data.</text>
</comment>
<gene>
    <name evidence="1" type="ORF">TNCV_2484311</name>
</gene>
<protein>
    <submittedName>
        <fullName evidence="1">Uncharacterized protein</fullName>
    </submittedName>
</protein>